<evidence type="ECO:0000313" key="2">
    <source>
        <dbReference type="EMBL" id="KAB2568527.1"/>
    </source>
</evidence>
<proteinExistence type="predicted"/>
<gene>
    <name evidence="2" type="ORF">DBV05_g9219</name>
</gene>
<organism evidence="2 3">
    <name type="scientific">Lasiodiplodia theobromae</name>
    <dbReference type="NCBI Taxonomy" id="45133"/>
    <lineage>
        <taxon>Eukaryota</taxon>
        <taxon>Fungi</taxon>
        <taxon>Dikarya</taxon>
        <taxon>Ascomycota</taxon>
        <taxon>Pezizomycotina</taxon>
        <taxon>Dothideomycetes</taxon>
        <taxon>Dothideomycetes incertae sedis</taxon>
        <taxon>Botryosphaeriales</taxon>
        <taxon>Botryosphaeriaceae</taxon>
        <taxon>Lasiodiplodia</taxon>
    </lineage>
</organism>
<evidence type="ECO:0000256" key="1">
    <source>
        <dbReference type="SAM" id="Phobius"/>
    </source>
</evidence>
<sequence>MHDTNLYNCSWPGSQTHPYLNCTYTPQDNRFPSVTAFIVDLKTLDTMTFFRTMTQTFAEHDLSSLMRFTAVKTLGDLAHTSNGTKVPSDAEVTTCSMEFCVHTHRNVAVRNASLESKNYTTKLPPMPDRFENATSMRWHPNPKTGVYTLHDAASNSSRTYRISAETAYNWQNYFSKFFTLLVGDDGSSEVHVKMEEVDDISNTAAASLYTSNISEVVDNVARTVTHLMRSDDNHNTTQMLGNTYITETYIHVEWVWLAVPLLITTLSVLLLVLSIMQSSSKLVLKSSIIAYLFHGLHGWHEHELEARVPRTETPESLNTVAKGMKARLERGGGGRMGICGSSERNEI</sequence>
<keyword evidence="3" id="KW-1185">Reference proteome</keyword>
<feature type="transmembrane region" description="Helical" evidence="1">
    <location>
        <begin position="254"/>
        <end position="276"/>
    </location>
</feature>
<dbReference type="PANTHER" id="PTHR35394:SF5">
    <property type="entry name" value="DUF3176 DOMAIN-CONTAINING PROTEIN"/>
    <property type="match status" value="1"/>
</dbReference>
<name>A0A5N5CSW9_9PEZI</name>
<reference evidence="2 3" key="1">
    <citation type="journal article" date="2019" name="Sci. Rep.">
        <title>A multi-omics analysis of the grapevine pathogen Lasiodiplodia theobromae reveals that temperature affects the expression of virulence- and pathogenicity-related genes.</title>
        <authorList>
            <person name="Felix C."/>
            <person name="Meneses R."/>
            <person name="Goncalves M.F.M."/>
            <person name="Tilleman L."/>
            <person name="Duarte A.S."/>
            <person name="Jorrin-Novo J.V."/>
            <person name="Van de Peer Y."/>
            <person name="Deforce D."/>
            <person name="Van Nieuwerburgh F."/>
            <person name="Esteves A.C."/>
            <person name="Alves A."/>
        </authorList>
    </citation>
    <scope>NUCLEOTIDE SEQUENCE [LARGE SCALE GENOMIC DNA]</scope>
    <source>
        <strain evidence="2 3">LA-SOL3</strain>
    </source>
</reference>
<comment type="caution">
    <text evidence="2">The sequence shown here is derived from an EMBL/GenBank/DDBJ whole genome shotgun (WGS) entry which is preliminary data.</text>
</comment>
<dbReference type="PANTHER" id="PTHR35394">
    <property type="entry name" value="DUF3176 DOMAIN-CONTAINING PROTEIN"/>
    <property type="match status" value="1"/>
</dbReference>
<protein>
    <submittedName>
        <fullName evidence="2">Uncharacterized protein</fullName>
    </submittedName>
</protein>
<dbReference type="EMBL" id="VCHE01000414">
    <property type="protein sequence ID" value="KAB2568527.1"/>
    <property type="molecule type" value="Genomic_DNA"/>
</dbReference>
<keyword evidence="1" id="KW-0812">Transmembrane</keyword>
<keyword evidence="1" id="KW-0472">Membrane</keyword>
<dbReference type="OrthoDB" id="5376804at2759"/>
<accession>A0A5N5CSW9</accession>
<dbReference type="Proteomes" id="UP000325902">
    <property type="component" value="Unassembled WGS sequence"/>
</dbReference>
<keyword evidence="1" id="KW-1133">Transmembrane helix</keyword>
<evidence type="ECO:0000313" key="3">
    <source>
        <dbReference type="Proteomes" id="UP000325902"/>
    </source>
</evidence>
<dbReference type="AlphaFoldDB" id="A0A5N5CSW9"/>